<dbReference type="SUPFAM" id="SSF75420">
    <property type="entry name" value="YhbC-like, N-terminal domain"/>
    <property type="match status" value="1"/>
</dbReference>
<dbReference type="Pfam" id="PF17384">
    <property type="entry name" value="DUF150_C"/>
    <property type="match status" value="1"/>
</dbReference>
<dbReference type="GO" id="GO:0006412">
    <property type="term" value="P:translation"/>
    <property type="evidence" value="ECO:0007669"/>
    <property type="project" value="TreeGrafter"/>
</dbReference>
<dbReference type="GO" id="GO:0005829">
    <property type="term" value="C:cytosol"/>
    <property type="evidence" value="ECO:0007669"/>
    <property type="project" value="TreeGrafter"/>
</dbReference>
<evidence type="ECO:0000259" key="4">
    <source>
        <dbReference type="Pfam" id="PF02576"/>
    </source>
</evidence>
<dbReference type="GO" id="GO:0000028">
    <property type="term" value="P:ribosomal small subunit assembly"/>
    <property type="evidence" value="ECO:0007669"/>
    <property type="project" value="TreeGrafter"/>
</dbReference>
<dbReference type="NCBIfam" id="NF002531">
    <property type="entry name" value="PRK02001.1"/>
    <property type="match status" value="1"/>
</dbReference>
<feature type="domain" description="Ribosome maturation factor RimP N-terminal" evidence="4">
    <location>
        <begin position="37"/>
        <end position="100"/>
    </location>
</feature>
<comment type="subcellular location">
    <subcellularLocation>
        <location evidence="3">Cytoplasm</location>
    </subcellularLocation>
</comment>
<evidence type="ECO:0000313" key="7">
    <source>
        <dbReference type="Proteomes" id="UP000294616"/>
    </source>
</evidence>
<dbReference type="Gene3D" id="3.30.300.70">
    <property type="entry name" value="RimP-like superfamily, N-terminal"/>
    <property type="match status" value="1"/>
</dbReference>
<dbReference type="HAMAP" id="MF_01077">
    <property type="entry name" value="RimP"/>
    <property type="match status" value="1"/>
</dbReference>
<accession>A0A4R1LUR3</accession>
<gene>
    <name evidence="3" type="primary">rimP</name>
    <name evidence="6" type="ORF">C8N28_1400</name>
</gene>
<proteinExistence type="inferred from homology"/>
<comment type="function">
    <text evidence="3">Required for maturation of 30S ribosomal subunits.</text>
</comment>
<evidence type="ECO:0000256" key="2">
    <source>
        <dbReference type="ARBA" id="ARBA00022517"/>
    </source>
</evidence>
<sequence length="174" mass="19747">MLLEKEGTCRSLFFLKKLFIMNIEKYVTELVRDKISDREDLFLVSVQYVPNAKLSILVDGDNGLNIQDCAAISRHVGFHLEEENIIEAAYNIEVSSPGIESPLVLDRQFMKNIGREVSVKLTNGEKHEGVLLSYTPEGIVINESIKEKGKKAIQQENFFNIDNIVETKVLISFK</sequence>
<comment type="similarity">
    <text evidence="3">Belongs to the RimP family.</text>
</comment>
<evidence type="ECO:0000259" key="5">
    <source>
        <dbReference type="Pfam" id="PF17384"/>
    </source>
</evidence>
<dbReference type="Pfam" id="PF02576">
    <property type="entry name" value="RimP_N"/>
    <property type="match status" value="1"/>
</dbReference>
<dbReference type="InterPro" id="IPR003728">
    <property type="entry name" value="Ribosome_maturation_RimP"/>
</dbReference>
<keyword evidence="7" id="KW-1185">Reference proteome</keyword>
<keyword evidence="1 3" id="KW-0963">Cytoplasm</keyword>
<evidence type="ECO:0000256" key="1">
    <source>
        <dbReference type="ARBA" id="ARBA00022490"/>
    </source>
</evidence>
<dbReference type="EMBL" id="SMGO01000002">
    <property type="protein sequence ID" value="TCK82815.1"/>
    <property type="molecule type" value="Genomic_DNA"/>
</dbReference>
<dbReference type="InterPro" id="IPR028989">
    <property type="entry name" value="RimP_N"/>
</dbReference>
<reference evidence="6 7" key="1">
    <citation type="submission" date="2019-03" db="EMBL/GenBank/DDBJ databases">
        <title>Genomic Encyclopedia of Archaeal and Bacterial Type Strains, Phase II (KMG-II): from individual species to whole genera.</title>
        <authorList>
            <person name="Goeker M."/>
        </authorList>
    </citation>
    <scope>NUCLEOTIDE SEQUENCE [LARGE SCALE GENOMIC DNA]</scope>
    <source>
        <strain evidence="6 7">DSM 22554</strain>
    </source>
</reference>
<organism evidence="6 7">
    <name type="scientific">Albibacterium bauzanense</name>
    <dbReference type="NCBI Taxonomy" id="653929"/>
    <lineage>
        <taxon>Bacteria</taxon>
        <taxon>Pseudomonadati</taxon>
        <taxon>Bacteroidota</taxon>
        <taxon>Sphingobacteriia</taxon>
        <taxon>Sphingobacteriales</taxon>
        <taxon>Sphingobacteriaceae</taxon>
        <taxon>Albibacterium</taxon>
    </lineage>
</organism>
<dbReference type="InterPro" id="IPR035956">
    <property type="entry name" value="RimP_N_sf"/>
</dbReference>
<evidence type="ECO:0000256" key="3">
    <source>
        <dbReference type="HAMAP-Rule" id="MF_01077"/>
    </source>
</evidence>
<dbReference type="AlphaFoldDB" id="A0A4R1LUR3"/>
<dbReference type="Gene3D" id="2.30.30.180">
    <property type="entry name" value="Ribosome maturation factor RimP, C-terminal domain"/>
    <property type="match status" value="1"/>
</dbReference>
<feature type="domain" description="Ribosome maturation factor RimP C-terminal" evidence="5">
    <location>
        <begin position="103"/>
        <end position="173"/>
    </location>
</feature>
<name>A0A4R1LUR3_9SPHI</name>
<dbReference type="InterPro" id="IPR028998">
    <property type="entry name" value="RimP_C"/>
</dbReference>
<dbReference type="Proteomes" id="UP000294616">
    <property type="component" value="Unassembled WGS sequence"/>
</dbReference>
<dbReference type="PANTHER" id="PTHR33867">
    <property type="entry name" value="RIBOSOME MATURATION FACTOR RIMP"/>
    <property type="match status" value="1"/>
</dbReference>
<protein>
    <recommendedName>
        <fullName evidence="3">Ribosome maturation factor RimP</fullName>
    </recommendedName>
</protein>
<keyword evidence="2 3" id="KW-0690">Ribosome biogenesis</keyword>
<dbReference type="PANTHER" id="PTHR33867:SF1">
    <property type="entry name" value="RIBOSOME MATURATION FACTOR RIMP"/>
    <property type="match status" value="1"/>
</dbReference>
<comment type="caution">
    <text evidence="6">The sequence shown here is derived from an EMBL/GenBank/DDBJ whole genome shotgun (WGS) entry which is preliminary data.</text>
</comment>
<evidence type="ECO:0000313" key="6">
    <source>
        <dbReference type="EMBL" id="TCK82815.1"/>
    </source>
</evidence>